<feature type="region of interest" description="Disordered" evidence="6">
    <location>
        <begin position="296"/>
        <end position="383"/>
    </location>
</feature>
<feature type="domain" description="Integrase catalytic" evidence="7">
    <location>
        <begin position="35"/>
        <end position="208"/>
    </location>
</feature>
<keyword evidence="9" id="KW-1185">Reference proteome</keyword>
<evidence type="ECO:0000256" key="3">
    <source>
        <dbReference type="ARBA" id="ARBA00022801"/>
    </source>
</evidence>
<evidence type="ECO:0000256" key="5">
    <source>
        <dbReference type="ARBA" id="ARBA00049244"/>
    </source>
</evidence>
<dbReference type="PANTHER" id="PTHR42648">
    <property type="entry name" value="TRANSPOSASE, PUTATIVE-RELATED"/>
    <property type="match status" value="1"/>
</dbReference>
<dbReference type="GO" id="GO:0015074">
    <property type="term" value="P:DNA integration"/>
    <property type="evidence" value="ECO:0007669"/>
    <property type="project" value="InterPro"/>
</dbReference>
<keyword evidence="8" id="KW-0548">Nucleotidyltransferase</keyword>
<sequence length="755" mass="86681">MGKLNTVNDLPNFGNQAHMEACEGCATGKSTVAPIPKGPRQRASQKLEEIHSDVCGPFPTPTTQGFRYFVTFIDGHTDMCWIYILKKKSEVFEKFKKFKKEVEKESGMKIKKLICDNGGEYLDQRMKTFLEEEGIKCKATAPYSPFQNGIAERRNRTLLEAVRSMLSHSGMEKSFWAEALLTANFTFQRIGKQVLKGLSSIEAWTGQKPSVKNLRSFGCEAYVHIPKEKRRKLDDKARKLIFIGYDNEGDCYRFVDDKKNLIRSRSAKFIENVNLSLENMNIQDSSDDENIDQEKINVSNKEAQKSETSDSATVQRKRSRSESPSDDIRRTRAKPGTPSTHSRTIEKSEKLRQLEPKNYKEDSESEDSEHGDSDSDYMQDINHSGKSGKIFIAKSKTSDPDTLEYWETRLLKDEVEDWDKSIQVEINGLRKNGTYEMVKLPEGKRAVQSKLVFRRKRNQFNQPVKFKCRMVGKGFTQKYGTDYTNTYSPVMGGTTLRLLLIVALKKNLKIAQVDFEAAYLNSKLEEEIYLQQPREINIEPEFPAEEGWVMHLKKGLYGLKQSARAWYLTLKTSLESYGFKRLNSDWSVWTRWENNSLQIVAVYVDDLLIFAKTDAEILQIKRELKKEFIITETSGGIGFFIGIFIENLNGNYYLSQQALVEKMLGNVEDLNLQPTRTPMENNIKLSKDDCPKNDAERKLVAELPYRKLLGSLLYLANNTRPDLSFAVGFLARYASNYGLKHWEYLLRVVENIARG</sequence>
<protein>
    <submittedName>
        <fullName evidence="8">Integrase, catalytic core domain-containing protein</fullName>
        <ecNumber evidence="8">2.7.7.7</ecNumber>
    </submittedName>
</protein>
<organism evidence="8 9">
    <name type="scientific">Rozella allomycis (strain CSF55)</name>
    <dbReference type="NCBI Taxonomy" id="988480"/>
    <lineage>
        <taxon>Eukaryota</taxon>
        <taxon>Fungi</taxon>
        <taxon>Fungi incertae sedis</taxon>
        <taxon>Cryptomycota</taxon>
        <taxon>Cryptomycota incertae sedis</taxon>
        <taxon>Rozella</taxon>
    </lineage>
</organism>
<dbReference type="EC" id="2.7.7.7" evidence="8"/>
<evidence type="ECO:0000256" key="4">
    <source>
        <dbReference type="ARBA" id="ARBA00048173"/>
    </source>
</evidence>
<dbReference type="EMBL" id="KE561388">
    <property type="protein sequence ID" value="EPZ30777.1"/>
    <property type="molecule type" value="Genomic_DNA"/>
</dbReference>
<dbReference type="GO" id="GO:0003964">
    <property type="term" value="F:RNA-directed DNA polymerase activity"/>
    <property type="evidence" value="ECO:0007669"/>
    <property type="project" value="UniProtKB-EC"/>
</dbReference>
<evidence type="ECO:0000256" key="2">
    <source>
        <dbReference type="ARBA" id="ARBA00022723"/>
    </source>
</evidence>
<name>A0A075AQ97_ROZAC</name>
<gene>
    <name evidence="8" type="ORF">O9G_005948</name>
</gene>
<keyword evidence="2" id="KW-0479">Metal-binding</keyword>
<keyword evidence="3" id="KW-0378">Hydrolase</keyword>
<dbReference type="Pfam" id="PF07727">
    <property type="entry name" value="RVT_2"/>
    <property type="match status" value="1"/>
</dbReference>
<evidence type="ECO:0000259" key="7">
    <source>
        <dbReference type="PROSITE" id="PS50994"/>
    </source>
</evidence>
<feature type="compositionally biased region" description="Basic and acidic residues" evidence="6">
    <location>
        <begin position="343"/>
        <end position="373"/>
    </location>
</feature>
<dbReference type="InterPro" id="IPR039537">
    <property type="entry name" value="Retrotran_Ty1/copia-like"/>
</dbReference>
<dbReference type="STRING" id="988480.A0A075AQ97"/>
<dbReference type="GO" id="GO:0016787">
    <property type="term" value="F:hydrolase activity"/>
    <property type="evidence" value="ECO:0007669"/>
    <property type="project" value="UniProtKB-KW"/>
</dbReference>
<dbReference type="PANTHER" id="PTHR42648:SF28">
    <property type="entry name" value="TRANSPOSON-ENCODED PROTEIN WITH RIBONUCLEASE H-LIKE AND RETROVIRUS ZINC FINGER-LIKE DOMAINS"/>
    <property type="match status" value="1"/>
</dbReference>
<dbReference type="PROSITE" id="PS50994">
    <property type="entry name" value="INTEGRASE"/>
    <property type="match status" value="1"/>
</dbReference>
<comment type="catalytic activity">
    <reaction evidence="4">
        <text>DNA(n) + a 2'-deoxyribonucleoside 5'-triphosphate = DNA(n+1) + diphosphate</text>
        <dbReference type="Rhea" id="RHEA:22508"/>
        <dbReference type="Rhea" id="RHEA-COMP:17339"/>
        <dbReference type="Rhea" id="RHEA-COMP:17340"/>
        <dbReference type="ChEBI" id="CHEBI:33019"/>
        <dbReference type="ChEBI" id="CHEBI:61560"/>
        <dbReference type="ChEBI" id="CHEBI:173112"/>
        <dbReference type="EC" id="2.7.7.49"/>
    </reaction>
</comment>
<dbReference type="HOGENOM" id="CLU_001650_5_0_1"/>
<dbReference type="InterPro" id="IPR057670">
    <property type="entry name" value="SH3_retrovirus"/>
</dbReference>
<dbReference type="SUPFAM" id="SSF56672">
    <property type="entry name" value="DNA/RNA polymerases"/>
    <property type="match status" value="1"/>
</dbReference>
<dbReference type="Gene3D" id="3.30.420.10">
    <property type="entry name" value="Ribonuclease H-like superfamily/Ribonuclease H"/>
    <property type="match status" value="1"/>
</dbReference>
<dbReference type="GO" id="GO:0032196">
    <property type="term" value="P:transposition"/>
    <property type="evidence" value="ECO:0007669"/>
    <property type="project" value="UniProtKB-KW"/>
</dbReference>
<evidence type="ECO:0000256" key="1">
    <source>
        <dbReference type="ARBA" id="ARBA00022578"/>
    </source>
</evidence>
<dbReference type="Pfam" id="PF25597">
    <property type="entry name" value="SH3_retrovirus"/>
    <property type="match status" value="1"/>
</dbReference>
<dbReference type="InterPro" id="IPR043502">
    <property type="entry name" value="DNA/RNA_pol_sf"/>
</dbReference>
<dbReference type="GO" id="GO:0003887">
    <property type="term" value="F:DNA-directed DNA polymerase activity"/>
    <property type="evidence" value="ECO:0007669"/>
    <property type="project" value="UniProtKB-EC"/>
</dbReference>
<comment type="catalytic activity">
    <reaction evidence="5">
        <text>DNA(n) + a 2'-deoxyribonucleoside 5'-triphosphate = DNA(n+1) + diphosphate</text>
        <dbReference type="Rhea" id="RHEA:22508"/>
        <dbReference type="Rhea" id="RHEA-COMP:17339"/>
        <dbReference type="Rhea" id="RHEA-COMP:17340"/>
        <dbReference type="ChEBI" id="CHEBI:33019"/>
        <dbReference type="ChEBI" id="CHEBI:61560"/>
        <dbReference type="ChEBI" id="CHEBI:173112"/>
        <dbReference type="EC" id="2.7.7.7"/>
    </reaction>
</comment>
<dbReference type="InterPro" id="IPR001584">
    <property type="entry name" value="Integrase_cat-core"/>
</dbReference>
<evidence type="ECO:0000313" key="9">
    <source>
        <dbReference type="Proteomes" id="UP000030755"/>
    </source>
</evidence>
<keyword evidence="1" id="KW-0815">Transposition</keyword>
<dbReference type="InterPro" id="IPR036397">
    <property type="entry name" value="RNaseH_sf"/>
</dbReference>
<dbReference type="Proteomes" id="UP000030755">
    <property type="component" value="Unassembled WGS sequence"/>
</dbReference>
<feature type="compositionally biased region" description="Basic and acidic residues" evidence="6">
    <location>
        <begin position="320"/>
        <end position="330"/>
    </location>
</feature>
<dbReference type="GO" id="GO:0046872">
    <property type="term" value="F:metal ion binding"/>
    <property type="evidence" value="ECO:0007669"/>
    <property type="project" value="UniProtKB-KW"/>
</dbReference>
<dbReference type="OrthoDB" id="3243429at2759"/>
<dbReference type="OMA" id="HNEERID"/>
<dbReference type="AlphaFoldDB" id="A0A075AQ97"/>
<dbReference type="InterPro" id="IPR013103">
    <property type="entry name" value="RVT_2"/>
</dbReference>
<dbReference type="InterPro" id="IPR012337">
    <property type="entry name" value="RNaseH-like_sf"/>
</dbReference>
<dbReference type="SUPFAM" id="SSF53098">
    <property type="entry name" value="Ribonuclease H-like"/>
    <property type="match status" value="1"/>
</dbReference>
<dbReference type="GO" id="GO:0005634">
    <property type="term" value="C:nucleus"/>
    <property type="evidence" value="ECO:0007669"/>
    <property type="project" value="UniProtKB-ARBA"/>
</dbReference>
<reference evidence="8 9" key="1">
    <citation type="journal article" date="2013" name="Curr. Biol.">
        <title>Shared signatures of parasitism and phylogenomics unite Cryptomycota and microsporidia.</title>
        <authorList>
            <person name="James T.Y."/>
            <person name="Pelin A."/>
            <person name="Bonen L."/>
            <person name="Ahrendt S."/>
            <person name="Sain D."/>
            <person name="Corradi N."/>
            <person name="Stajich J.E."/>
        </authorList>
    </citation>
    <scope>NUCLEOTIDE SEQUENCE [LARGE SCALE GENOMIC DNA]</scope>
    <source>
        <strain evidence="8 9">CSF55</strain>
    </source>
</reference>
<evidence type="ECO:0000256" key="6">
    <source>
        <dbReference type="SAM" id="MobiDB-lite"/>
    </source>
</evidence>
<evidence type="ECO:0000313" key="8">
    <source>
        <dbReference type="EMBL" id="EPZ30777.1"/>
    </source>
</evidence>
<dbReference type="GO" id="GO:0003676">
    <property type="term" value="F:nucleic acid binding"/>
    <property type="evidence" value="ECO:0007669"/>
    <property type="project" value="InterPro"/>
</dbReference>
<accession>A0A075AQ97</accession>
<dbReference type="Pfam" id="PF00665">
    <property type="entry name" value="rve"/>
    <property type="match status" value="1"/>
</dbReference>
<keyword evidence="8" id="KW-0808">Transferase</keyword>
<proteinExistence type="predicted"/>